<dbReference type="Proteomes" id="UP001162501">
    <property type="component" value="Chromosome 32"/>
</dbReference>
<organism evidence="1 2">
    <name type="scientific">Rangifer tarandus platyrhynchus</name>
    <name type="common">Svalbard reindeer</name>
    <dbReference type="NCBI Taxonomy" id="3082113"/>
    <lineage>
        <taxon>Eukaryota</taxon>
        <taxon>Metazoa</taxon>
        <taxon>Chordata</taxon>
        <taxon>Craniata</taxon>
        <taxon>Vertebrata</taxon>
        <taxon>Euteleostomi</taxon>
        <taxon>Mammalia</taxon>
        <taxon>Eutheria</taxon>
        <taxon>Laurasiatheria</taxon>
        <taxon>Artiodactyla</taxon>
        <taxon>Ruminantia</taxon>
        <taxon>Pecora</taxon>
        <taxon>Cervidae</taxon>
        <taxon>Odocoileinae</taxon>
        <taxon>Rangifer</taxon>
    </lineage>
</organism>
<protein>
    <submittedName>
        <fullName evidence="1">Uncharacterized protein</fullName>
    </submittedName>
</protein>
<proteinExistence type="predicted"/>
<dbReference type="EMBL" id="OX596116">
    <property type="protein sequence ID" value="CAN0483358.1"/>
    <property type="molecule type" value="Genomic_DNA"/>
</dbReference>
<reference evidence="1" key="1">
    <citation type="submission" date="2023-05" db="EMBL/GenBank/DDBJ databases">
        <authorList>
            <consortium name="ELIXIR-Norway"/>
        </authorList>
    </citation>
    <scope>NUCLEOTIDE SEQUENCE</scope>
</reference>
<evidence type="ECO:0000313" key="2">
    <source>
        <dbReference type="Proteomes" id="UP001162501"/>
    </source>
</evidence>
<evidence type="ECO:0000313" key="1">
    <source>
        <dbReference type="EMBL" id="CAN0483358.1"/>
    </source>
</evidence>
<sequence length="172" mass="18199">MAFTEKRFLPGAPADPEPECPLLSRRSPHPPGGLSRGCVSQPWSLGCGTKSASKEGAGKLDFTGMKDFCVQKDTPEDERSADHTPGGGRHPRVWRMPTTPQPRASPAGTGKDVSRPFTSDNPAAEGGSSPQLQGRWRAGAGSADRTSSKPPALLGWATNSISRLHDSILLLC</sequence>
<gene>
    <name evidence="1" type="ORF">MRATA1EN22A_LOCUS21203</name>
</gene>
<name>A0AC59ZQD0_RANTA</name>
<reference evidence="1" key="2">
    <citation type="submission" date="2025-03" db="EMBL/GenBank/DDBJ databases">
        <authorList>
            <consortium name="ELIXIR-Norway"/>
            <consortium name="Elixir Norway"/>
        </authorList>
    </citation>
    <scope>NUCLEOTIDE SEQUENCE</scope>
</reference>
<accession>A0AC59ZQD0</accession>